<name>L7LY41_RHIPC</name>
<dbReference type="AlphaFoldDB" id="L7LY41"/>
<reference evidence="1" key="1">
    <citation type="submission" date="2012-11" db="EMBL/GenBank/DDBJ databases">
        <authorList>
            <person name="Lucero-Rivera Y.E."/>
            <person name="Tovar-Ramirez D."/>
        </authorList>
    </citation>
    <scope>NUCLEOTIDE SEQUENCE</scope>
    <source>
        <tissue evidence="1">Salivary gland</tissue>
    </source>
</reference>
<evidence type="ECO:0000313" key="1">
    <source>
        <dbReference type="EMBL" id="JAA56700.1"/>
    </source>
</evidence>
<reference evidence="1" key="2">
    <citation type="journal article" date="2015" name="J. Proteomics">
        <title>Sexual differences in the sialomes of the zebra tick, Rhipicephalus pulchellus.</title>
        <authorList>
            <person name="Tan A.W."/>
            <person name="Francischetti I.M."/>
            <person name="Slovak M."/>
            <person name="Kini R.M."/>
            <person name="Ribeiro J.M."/>
        </authorList>
    </citation>
    <scope>NUCLEOTIDE SEQUENCE</scope>
    <source>
        <tissue evidence="1">Salivary gland</tissue>
    </source>
</reference>
<organism evidence="1">
    <name type="scientific">Rhipicephalus pulchellus</name>
    <name type="common">Yellow backed tick</name>
    <name type="synonym">Dermacentor pulchellus</name>
    <dbReference type="NCBI Taxonomy" id="72859"/>
    <lineage>
        <taxon>Eukaryota</taxon>
        <taxon>Metazoa</taxon>
        <taxon>Ecdysozoa</taxon>
        <taxon>Arthropoda</taxon>
        <taxon>Chelicerata</taxon>
        <taxon>Arachnida</taxon>
        <taxon>Acari</taxon>
        <taxon>Parasitiformes</taxon>
        <taxon>Ixodida</taxon>
        <taxon>Ixodoidea</taxon>
        <taxon>Ixodidae</taxon>
        <taxon>Rhipicephalinae</taxon>
        <taxon>Rhipicephalus</taxon>
        <taxon>Rhipicephalus</taxon>
    </lineage>
</organism>
<dbReference type="EMBL" id="GACK01008334">
    <property type="protein sequence ID" value="JAA56700.1"/>
    <property type="molecule type" value="mRNA"/>
</dbReference>
<proteinExistence type="evidence at transcript level"/>
<protein>
    <submittedName>
        <fullName evidence="1">Uncharacterized protein</fullName>
    </submittedName>
</protein>
<sequence>MVLHGQVSLCAPMPSCFFPLSFGKVYTPFHKRFPGRCHSPLWAGLNRCDSPKMHCRGCDVSLCTPGPSPAWPCSFSPVKRSIDCLNPTFVRGEGYYTTVWRQQILSPVLFLDYLCI</sequence>
<accession>L7LY41</accession>